<reference evidence="2 3" key="1">
    <citation type="journal article" date="2012" name="New Phytol.">
        <title>Insight into trade-off between wood decay and parasitism from the genome of a fungal forest pathogen.</title>
        <authorList>
            <person name="Olson A."/>
            <person name="Aerts A."/>
            <person name="Asiegbu F."/>
            <person name="Belbahri L."/>
            <person name="Bouzid O."/>
            <person name="Broberg A."/>
            <person name="Canback B."/>
            <person name="Coutinho P.M."/>
            <person name="Cullen D."/>
            <person name="Dalman K."/>
            <person name="Deflorio G."/>
            <person name="van Diepen L.T."/>
            <person name="Dunand C."/>
            <person name="Duplessis S."/>
            <person name="Durling M."/>
            <person name="Gonthier P."/>
            <person name="Grimwood J."/>
            <person name="Fossdal C.G."/>
            <person name="Hansson D."/>
            <person name="Henrissat B."/>
            <person name="Hietala A."/>
            <person name="Himmelstrand K."/>
            <person name="Hoffmeister D."/>
            <person name="Hogberg N."/>
            <person name="James T.Y."/>
            <person name="Karlsson M."/>
            <person name="Kohler A."/>
            <person name="Kues U."/>
            <person name="Lee Y.H."/>
            <person name="Lin Y.C."/>
            <person name="Lind M."/>
            <person name="Lindquist E."/>
            <person name="Lombard V."/>
            <person name="Lucas S."/>
            <person name="Lunden K."/>
            <person name="Morin E."/>
            <person name="Murat C."/>
            <person name="Park J."/>
            <person name="Raffaello T."/>
            <person name="Rouze P."/>
            <person name="Salamov A."/>
            <person name="Schmutz J."/>
            <person name="Solheim H."/>
            <person name="Stahlberg J."/>
            <person name="Velez H."/>
            <person name="de Vries R.P."/>
            <person name="Wiebenga A."/>
            <person name="Woodward S."/>
            <person name="Yakovlev I."/>
            <person name="Garbelotto M."/>
            <person name="Martin F."/>
            <person name="Grigoriev I.V."/>
            <person name="Stenlid J."/>
        </authorList>
    </citation>
    <scope>NUCLEOTIDE SEQUENCE [LARGE SCALE GENOMIC DNA]</scope>
    <source>
        <strain evidence="2 3">TC 32-1</strain>
    </source>
</reference>
<dbReference type="Proteomes" id="UP000030671">
    <property type="component" value="Unassembled WGS sequence"/>
</dbReference>
<keyword evidence="1" id="KW-0812">Transmembrane</keyword>
<accession>W4K0N9</accession>
<keyword evidence="1" id="KW-1133">Transmembrane helix</keyword>
<sequence length="58" mass="6663">MRASSPYWLISSSNTILHHYLATLVIQYLSFVFIGSPTPFPATYARATDPKHSEFHHR</sequence>
<feature type="transmembrane region" description="Helical" evidence="1">
    <location>
        <begin position="16"/>
        <end position="36"/>
    </location>
</feature>
<proteinExistence type="predicted"/>
<evidence type="ECO:0000256" key="1">
    <source>
        <dbReference type="SAM" id="Phobius"/>
    </source>
</evidence>
<dbReference type="InParanoid" id="W4K0N9"/>
<organism evidence="2 3">
    <name type="scientific">Heterobasidion irregulare (strain TC 32-1)</name>
    <dbReference type="NCBI Taxonomy" id="747525"/>
    <lineage>
        <taxon>Eukaryota</taxon>
        <taxon>Fungi</taxon>
        <taxon>Dikarya</taxon>
        <taxon>Basidiomycota</taxon>
        <taxon>Agaricomycotina</taxon>
        <taxon>Agaricomycetes</taxon>
        <taxon>Russulales</taxon>
        <taxon>Bondarzewiaceae</taxon>
        <taxon>Heterobasidion</taxon>
        <taxon>Heterobasidion annosum species complex</taxon>
    </lineage>
</organism>
<protein>
    <submittedName>
        <fullName evidence="2">Uncharacterized protein</fullName>
    </submittedName>
</protein>
<evidence type="ECO:0000313" key="2">
    <source>
        <dbReference type="EMBL" id="ETW78895.1"/>
    </source>
</evidence>
<dbReference type="AlphaFoldDB" id="W4K0N9"/>
<keyword evidence="3" id="KW-1185">Reference proteome</keyword>
<dbReference type="GeneID" id="20673626"/>
<dbReference type="HOGENOM" id="CLU_193161_0_0_1"/>
<evidence type="ECO:0000313" key="3">
    <source>
        <dbReference type="Proteomes" id="UP000030671"/>
    </source>
</evidence>
<dbReference type="EMBL" id="KI925461">
    <property type="protein sequence ID" value="ETW78895.1"/>
    <property type="molecule type" value="Genomic_DNA"/>
</dbReference>
<keyword evidence="1" id="KW-0472">Membrane</keyword>
<name>W4K0N9_HETIT</name>
<dbReference type="RefSeq" id="XP_009549185.1">
    <property type="nucleotide sequence ID" value="XM_009550890.1"/>
</dbReference>
<gene>
    <name evidence="2" type="ORF">HETIRDRAFT_420111</name>
</gene>
<dbReference type="KEGG" id="hir:HETIRDRAFT_420111"/>